<reference evidence="2" key="1">
    <citation type="submission" date="2015-03" db="EMBL/GenBank/DDBJ databases">
        <title>Characterization of two novel Thaumarchaeota isolated from the Northern Adriatic Sea.</title>
        <authorList>
            <person name="Bayer B."/>
            <person name="Vojvoda J."/>
            <person name="Offre P."/>
            <person name="Srivastava A."/>
            <person name="Elisabeth N."/>
            <person name="Garcia J.A.L."/>
            <person name="Schleper C."/>
            <person name="Herndl G.J."/>
        </authorList>
    </citation>
    <scope>NUCLEOTIDE SEQUENCE [LARGE SCALE GENOMIC DNA]</scope>
    <source>
        <strain evidence="2">NF5</strain>
    </source>
</reference>
<dbReference type="GeneID" id="24821241"/>
<dbReference type="HOGENOM" id="CLU_2067698_0_0_2"/>
<sequence>MEASSTKLLPKNLGTSEMKVLAYVLKNGKAAKIISILCDKKGSYFNEIQGKVAGSKTSTQEILRSLEKLKIVSSEWQVRHIDNGGKKVTRAVKVFTLTKDKEILLEEYLPLIKKMINS</sequence>
<dbReference type="STRING" id="1580092.NADRNF5_2075"/>
<protein>
    <submittedName>
        <fullName evidence="1">Uncharacterized protein</fullName>
    </submittedName>
</protein>
<gene>
    <name evidence="1" type="ORF">NADRNF5_2075</name>
</gene>
<evidence type="ECO:0000313" key="1">
    <source>
        <dbReference type="EMBL" id="AJW71749.1"/>
    </source>
</evidence>
<dbReference type="RefSeq" id="WP_048118238.1">
    <property type="nucleotide sequence ID" value="NZ_CP011070.1"/>
</dbReference>
<keyword evidence="2" id="KW-1185">Reference proteome</keyword>
<reference evidence="1 2" key="2">
    <citation type="journal article" date="2016" name="ISME J.">
        <title>Physiological and genomic characterization of two novel marine thaumarchaeal strains indicates niche differentiation.</title>
        <authorList>
            <person name="Bayer B."/>
            <person name="Vojvoda J."/>
            <person name="Offre P."/>
            <person name="Alves R.J."/>
            <person name="Elisabeth N.H."/>
            <person name="Garcia J.A."/>
            <person name="Volland J.M."/>
            <person name="Srivastava A."/>
            <person name="Schleper C."/>
            <person name="Herndl G.J."/>
        </authorList>
    </citation>
    <scope>NUCLEOTIDE SEQUENCE [LARGE SCALE GENOMIC DNA]</scope>
    <source>
        <strain evidence="1 2">NF5</strain>
    </source>
</reference>
<dbReference type="AlphaFoldDB" id="A0A0D5C4K3"/>
<accession>A0A0D5C4K3</accession>
<organism evidence="1 2">
    <name type="scientific">Nitrosopumilus adriaticus</name>
    <dbReference type="NCBI Taxonomy" id="1580092"/>
    <lineage>
        <taxon>Archaea</taxon>
        <taxon>Nitrososphaerota</taxon>
        <taxon>Nitrososphaeria</taxon>
        <taxon>Nitrosopumilales</taxon>
        <taxon>Nitrosopumilaceae</taxon>
        <taxon>Nitrosopumilus</taxon>
    </lineage>
</organism>
<dbReference type="Gene3D" id="1.10.10.10">
    <property type="entry name" value="Winged helix-like DNA-binding domain superfamily/Winged helix DNA-binding domain"/>
    <property type="match status" value="1"/>
</dbReference>
<dbReference type="Proteomes" id="UP000032408">
    <property type="component" value="Chromosome"/>
</dbReference>
<dbReference type="EMBL" id="CP011070">
    <property type="protein sequence ID" value="AJW71749.1"/>
    <property type="molecule type" value="Genomic_DNA"/>
</dbReference>
<dbReference type="KEGG" id="nin:NADRNF5_2075"/>
<dbReference type="SUPFAM" id="SSF46785">
    <property type="entry name" value="Winged helix' DNA-binding domain"/>
    <property type="match status" value="1"/>
</dbReference>
<name>A0A0D5C4K3_9ARCH</name>
<evidence type="ECO:0000313" key="2">
    <source>
        <dbReference type="Proteomes" id="UP000032408"/>
    </source>
</evidence>
<dbReference type="InterPro" id="IPR036388">
    <property type="entry name" value="WH-like_DNA-bd_sf"/>
</dbReference>
<dbReference type="InterPro" id="IPR036390">
    <property type="entry name" value="WH_DNA-bd_sf"/>
</dbReference>
<proteinExistence type="predicted"/>